<dbReference type="Pfam" id="PF02540">
    <property type="entry name" value="NAD_synthase"/>
    <property type="match status" value="1"/>
</dbReference>
<reference evidence="3 4" key="1">
    <citation type="submission" date="2018-07" db="EMBL/GenBank/DDBJ databases">
        <title>Anaerosacharophilus polymeroproducens gen. nov. sp. nov., an anaerobic bacterium isolated from salt field.</title>
        <authorList>
            <person name="Kim W."/>
            <person name="Yang S.-H."/>
            <person name="Oh J."/>
            <person name="Lee J.-H."/>
            <person name="Kwon K.K."/>
        </authorList>
    </citation>
    <scope>NUCLEOTIDE SEQUENCE [LARGE SCALE GENOMIC DNA]</scope>
    <source>
        <strain evidence="3 4">MCWD5</strain>
    </source>
</reference>
<accession>A0A371AWR7</accession>
<dbReference type="CDD" id="cd01990">
    <property type="entry name" value="LarE-like"/>
    <property type="match status" value="1"/>
</dbReference>
<dbReference type="EMBL" id="QRCT01000016">
    <property type="protein sequence ID" value="RDU24017.1"/>
    <property type="molecule type" value="Genomic_DNA"/>
</dbReference>
<evidence type="ECO:0000313" key="4">
    <source>
        <dbReference type="Proteomes" id="UP000255036"/>
    </source>
</evidence>
<dbReference type="PANTHER" id="PTHR43169">
    <property type="entry name" value="EXSB FAMILY PROTEIN"/>
    <property type="match status" value="1"/>
</dbReference>
<dbReference type="Gene3D" id="3.40.50.620">
    <property type="entry name" value="HUPs"/>
    <property type="match status" value="1"/>
</dbReference>
<keyword evidence="4" id="KW-1185">Reference proteome</keyword>
<evidence type="ECO:0000259" key="2">
    <source>
        <dbReference type="Pfam" id="PF02540"/>
    </source>
</evidence>
<dbReference type="InterPro" id="IPR005232">
    <property type="entry name" value="LarE"/>
</dbReference>
<dbReference type="NCBIfam" id="TIGR00268">
    <property type="entry name" value="ATP-dependent sacrificial sulfur transferase LarE"/>
    <property type="match status" value="1"/>
</dbReference>
<dbReference type="PANTHER" id="PTHR43169:SF2">
    <property type="entry name" value="NAD_GMP SYNTHASE DOMAIN-CONTAINING PROTEIN"/>
    <property type="match status" value="1"/>
</dbReference>
<dbReference type="OrthoDB" id="9776919at2"/>
<keyword evidence="3" id="KW-0808">Transferase</keyword>
<protein>
    <submittedName>
        <fullName evidence="3">ATP-dependent sacrificial sulfur transferase LarE</fullName>
    </submittedName>
</protein>
<feature type="domain" description="NAD/GMP synthase" evidence="2">
    <location>
        <begin position="21"/>
        <end position="86"/>
    </location>
</feature>
<organism evidence="3 4">
    <name type="scientific">Anaerosacchariphilus polymeriproducens</name>
    <dbReference type="NCBI Taxonomy" id="1812858"/>
    <lineage>
        <taxon>Bacteria</taxon>
        <taxon>Bacillati</taxon>
        <taxon>Bacillota</taxon>
        <taxon>Clostridia</taxon>
        <taxon>Lachnospirales</taxon>
        <taxon>Lachnospiraceae</taxon>
        <taxon>Anaerosacchariphilus</taxon>
    </lineage>
</organism>
<sequence>MIKQEDLEQKKNKLVQIIKSYKKAAIAFSGGVDSTFLLKIAKIAIGNNCLAFIIQTNHMPKRELKEAVEFLEKENIHYKICEMNESDIKGFSENPENRCYLCKKELFLKMKQEALQHGIPYVLEGSNLDDMMDYRPGLAALQELEIKSPLRDTELSKQEIRLLSKELGLNTWQKPSYSCLATRIPYGELITKEKLHMIEQCENYLMELGFSQIRVRHHGTLARIEVERNEMEKLYDEKIQNEISNYFKKIGFLYTALDLGGYKMGNMNQVLHERN</sequence>
<evidence type="ECO:0000256" key="1">
    <source>
        <dbReference type="PIRSR" id="PIRSR006661-1"/>
    </source>
</evidence>
<name>A0A371AWR7_9FIRM</name>
<feature type="active site" description="Nucleophile and sulfur donor" evidence="1">
    <location>
        <position position="179"/>
    </location>
</feature>
<evidence type="ECO:0000313" key="3">
    <source>
        <dbReference type="EMBL" id="RDU24017.1"/>
    </source>
</evidence>
<dbReference type="GO" id="GO:0016783">
    <property type="term" value="F:sulfurtransferase activity"/>
    <property type="evidence" value="ECO:0007669"/>
    <property type="project" value="InterPro"/>
</dbReference>
<proteinExistence type="predicted"/>
<dbReference type="SUPFAM" id="SSF52402">
    <property type="entry name" value="Adenine nucleotide alpha hydrolases-like"/>
    <property type="match status" value="1"/>
</dbReference>
<dbReference type="GO" id="GO:0006163">
    <property type="term" value="P:purine nucleotide metabolic process"/>
    <property type="evidence" value="ECO:0007669"/>
    <property type="project" value="UniProtKB-ARBA"/>
</dbReference>
<dbReference type="InterPro" id="IPR014729">
    <property type="entry name" value="Rossmann-like_a/b/a_fold"/>
</dbReference>
<dbReference type="Proteomes" id="UP000255036">
    <property type="component" value="Unassembled WGS sequence"/>
</dbReference>
<gene>
    <name evidence="3" type="primary">larE</name>
    <name evidence="3" type="ORF">DWV06_06915</name>
</gene>
<comment type="caution">
    <text evidence="3">The sequence shown here is derived from an EMBL/GenBank/DDBJ whole genome shotgun (WGS) entry which is preliminary data.</text>
</comment>
<dbReference type="InterPro" id="IPR052188">
    <property type="entry name" value="Ni-pincer_cofactor_biosynth"/>
</dbReference>
<dbReference type="InterPro" id="IPR022310">
    <property type="entry name" value="NAD/GMP_synthase"/>
</dbReference>
<dbReference type="RefSeq" id="WP_115481450.1">
    <property type="nucleotide sequence ID" value="NZ_QRCT01000016.1"/>
</dbReference>
<dbReference type="AlphaFoldDB" id="A0A371AWR7"/>
<dbReference type="PIRSF" id="PIRSF006661">
    <property type="entry name" value="PP-lp_UCP006661"/>
    <property type="match status" value="1"/>
</dbReference>